<name>A0A6J7X6K1_9CAUD</name>
<gene>
    <name evidence="1" type="ORF">UFOVP680_9</name>
    <name evidence="2" type="ORF">UFOVP748_20</name>
</gene>
<accession>A0A6J7X6K1</accession>
<protein>
    <submittedName>
        <fullName evidence="2">Uncharacterized protein</fullName>
    </submittedName>
</protein>
<dbReference type="EMBL" id="LR796649">
    <property type="protein sequence ID" value="CAB4157050.1"/>
    <property type="molecule type" value="Genomic_DNA"/>
</dbReference>
<evidence type="ECO:0000313" key="2">
    <source>
        <dbReference type="EMBL" id="CAB5225447.1"/>
    </source>
</evidence>
<reference evidence="2" key="1">
    <citation type="submission" date="2020-05" db="EMBL/GenBank/DDBJ databases">
        <authorList>
            <person name="Chiriac C."/>
            <person name="Salcher M."/>
            <person name="Ghai R."/>
            <person name="Kavagutti S V."/>
        </authorList>
    </citation>
    <scope>NUCLEOTIDE SEQUENCE</scope>
</reference>
<proteinExistence type="predicted"/>
<sequence length="154" mass="16960">MTFKSLPLTIRQVRATEATLERIYEAAYLGLKGDALALAAGLLPIEYRQLKELDQMAEMAELKGRADSERENSQHLLNAARNGDAKAALAILQHSHGWVAKQAVSIEVDQRISVLDALKAAETRTIEGMVTEVLPAEQSATPLLRNRQQQEATQ</sequence>
<organism evidence="2">
    <name type="scientific">uncultured Caudovirales phage</name>
    <dbReference type="NCBI Taxonomy" id="2100421"/>
    <lineage>
        <taxon>Viruses</taxon>
        <taxon>Duplodnaviria</taxon>
        <taxon>Heunggongvirae</taxon>
        <taxon>Uroviricota</taxon>
        <taxon>Caudoviricetes</taxon>
        <taxon>Peduoviridae</taxon>
        <taxon>Maltschvirus</taxon>
        <taxon>Maltschvirus maltsch</taxon>
    </lineage>
</organism>
<evidence type="ECO:0000313" key="1">
    <source>
        <dbReference type="EMBL" id="CAB4157050.1"/>
    </source>
</evidence>
<dbReference type="EMBL" id="LR798347">
    <property type="protein sequence ID" value="CAB5225447.1"/>
    <property type="molecule type" value="Genomic_DNA"/>
</dbReference>